<evidence type="ECO:0000313" key="2">
    <source>
        <dbReference type="Proteomes" id="UP000001423"/>
    </source>
</evidence>
<dbReference type="eggNOG" id="COG0463">
    <property type="taxonomic scope" value="Bacteria"/>
</dbReference>
<gene>
    <name evidence="1" type="ordered locus">PMT_0116</name>
</gene>
<dbReference type="AlphaFoldDB" id="Q7V943"/>
<dbReference type="SUPFAM" id="SSF53448">
    <property type="entry name" value="Nucleotide-diphospho-sugar transferases"/>
    <property type="match status" value="1"/>
</dbReference>
<name>Q7V943_PROMM</name>
<dbReference type="InterPro" id="IPR029044">
    <property type="entry name" value="Nucleotide-diphossugar_trans"/>
</dbReference>
<accession>Q7V943</accession>
<sequence>MENIYTSSTPLLVHCVLDVVDQYSAHLQSSFLQRQHLNPKRICFKDLALTNVVTGCPSLFNRCLLQIALPIPSTAMMHDWWLALVASSFGYISFLDESLVLYRQHGPNFIGSQGLGVNYWLNNVWKFAHMNSSEIPLYSVLRQYQTFQKCYSLNSDTFLNLLTIERAKRCQALLKVPFSRWPCKHGMLRSIGLYIRLFTLPIATCDNL</sequence>
<dbReference type="KEGG" id="pmt:PMT_0116"/>
<dbReference type="GO" id="GO:0016740">
    <property type="term" value="F:transferase activity"/>
    <property type="evidence" value="ECO:0007669"/>
    <property type="project" value="UniProtKB-KW"/>
</dbReference>
<reference evidence="1 2" key="1">
    <citation type="journal article" date="2003" name="Nature">
        <title>Genome divergence in two Prochlorococcus ecotypes reflects oceanic niche differentiation.</title>
        <authorList>
            <person name="Rocap G."/>
            <person name="Larimer F.W."/>
            <person name="Lamerdin J.E."/>
            <person name="Malfatti S."/>
            <person name="Chain P."/>
            <person name="Ahlgren N.A."/>
            <person name="Arellano A."/>
            <person name="Coleman M."/>
            <person name="Hauser L."/>
            <person name="Hess W.R."/>
            <person name="Johnson Z.I."/>
            <person name="Land M.L."/>
            <person name="Lindell D."/>
            <person name="Post A.F."/>
            <person name="Regala W."/>
            <person name="Shah M."/>
            <person name="Shaw S.L."/>
            <person name="Steglich C."/>
            <person name="Sullivan M.B."/>
            <person name="Ting C.S."/>
            <person name="Tolonen A."/>
            <person name="Webb E.A."/>
            <person name="Zinser E.R."/>
            <person name="Chisholm S.W."/>
        </authorList>
    </citation>
    <scope>NUCLEOTIDE SEQUENCE [LARGE SCALE GENOMIC DNA]</scope>
    <source>
        <strain evidence="2">MIT 9313</strain>
    </source>
</reference>
<dbReference type="EMBL" id="BX548175">
    <property type="protein sequence ID" value="CAE20291.1"/>
    <property type="molecule type" value="Genomic_DNA"/>
</dbReference>
<evidence type="ECO:0000313" key="1">
    <source>
        <dbReference type="EMBL" id="CAE20291.1"/>
    </source>
</evidence>
<dbReference type="HOGENOM" id="CLU_1319979_0_0_3"/>
<dbReference type="Proteomes" id="UP000001423">
    <property type="component" value="Chromosome"/>
</dbReference>
<keyword evidence="1" id="KW-0808">Transferase</keyword>
<keyword evidence="2" id="KW-1185">Reference proteome</keyword>
<organism evidence="1 2">
    <name type="scientific">Prochlorococcus marinus (strain MIT 9313)</name>
    <dbReference type="NCBI Taxonomy" id="74547"/>
    <lineage>
        <taxon>Bacteria</taxon>
        <taxon>Bacillati</taxon>
        <taxon>Cyanobacteriota</taxon>
        <taxon>Cyanophyceae</taxon>
        <taxon>Synechococcales</taxon>
        <taxon>Prochlorococcaceae</taxon>
        <taxon>Prochlorococcus</taxon>
    </lineage>
</organism>
<proteinExistence type="predicted"/>
<protein>
    <submittedName>
        <fullName evidence="1">Possible glycosyltransferase</fullName>
    </submittedName>
</protein>